<evidence type="ECO:0000313" key="2">
    <source>
        <dbReference type="Proteomes" id="UP000286260"/>
    </source>
</evidence>
<dbReference type="AlphaFoldDB" id="A0A3R6FN64"/>
<proteinExistence type="predicted"/>
<reference evidence="1 2" key="1">
    <citation type="submission" date="2018-08" db="EMBL/GenBank/DDBJ databases">
        <title>A genome reference for cultivated species of the human gut microbiota.</title>
        <authorList>
            <person name="Zou Y."/>
            <person name="Xue W."/>
            <person name="Luo G."/>
        </authorList>
    </citation>
    <scope>NUCLEOTIDE SEQUENCE [LARGE SCALE GENOMIC DNA]</scope>
    <source>
        <strain evidence="1 2">AM34-17</strain>
    </source>
</reference>
<organism evidence="1 2">
    <name type="scientific">Parabacteroides merdae</name>
    <dbReference type="NCBI Taxonomy" id="46503"/>
    <lineage>
        <taxon>Bacteria</taxon>
        <taxon>Pseudomonadati</taxon>
        <taxon>Bacteroidota</taxon>
        <taxon>Bacteroidia</taxon>
        <taxon>Bacteroidales</taxon>
        <taxon>Tannerellaceae</taxon>
        <taxon>Parabacteroides</taxon>
    </lineage>
</organism>
<comment type="caution">
    <text evidence="1">The sequence shown here is derived from an EMBL/GenBank/DDBJ whole genome shotgun (WGS) entry which is preliminary data.</text>
</comment>
<gene>
    <name evidence="1" type="ORF">DW828_13090</name>
</gene>
<dbReference type="RefSeq" id="WP_122204649.1">
    <property type="nucleotide sequence ID" value="NZ_QSII01000018.1"/>
</dbReference>
<evidence type="ECO:0008006" key="3">
    <source>
        <dbReference type="Google" id="ProtNLM"/>
    </source>
</evidence>
<evidence type="ECO:0000313" key="1">
    <source>
        <dbReference type="EMBL" id="RHC83279.1"/>
    </source>
</evidence>
<dbReference type="EMBL" id="QSII01000018">
    <property type="protein sequence ID" value="RHC83279.1"/>
    <property type="molecule type" value="Genomic_DNA"/>
</dbReference>
<protein>
    <recommendedName>
        <fullName evidence="3">Prophage tail endopeptidase domain-containing protein</fullName>
    </recommendedName>
</protein>
<accession>A0A3R6FN64</accession>
<dbReference type="Proteomes" id="UP000286260">
    <property type="component" value="Unassembled WGS sequence"/>
</dbReference>
<name>A0A3R6FN64_9BACT</name>
<sequence>MIIFEKTGKILLDIPVDDTSYRYRAIRQGDKVNLVFSLTEHVEIPVYSYVDYQGQRYTLWRPEDLTKHGTRNLEYSATFGGYWELLDTIKYKHLSAIPRKLKFQLTGKPRFFLELLIDNMNQSGVGGWSIGTCIDAPEKTLAFSHEFCLDALNRFADEWGTEFEIVSKTINFGKVEKFKDDPLPLSYGRGNGFKTGVGRKLQGEKPPTSILYVQGGERNIDRTAYGASCLLLPKSQELEYEGRRYKTDKDGMFITRADRALANNNEDSLDCSHIYPSRVGTVSEVVVVDAEKHLYDIIDNTIPEDLDYSKCRIPGETATIIFQSGVMTGEEFDLEQTSDALTGYDHAARRFKLVPVEKEGGTIPNPNRCPAVGDTYAVFNISLPQAYVCNDTTQTGASWDMFRDAARSLYNKEEESFAFTGELDGIWAKSQWLEVGGRLVPGGYILFDDPQFQPEGVRIRITAVKDYINRPYSPGLELSNVPVGGFVSSDLSKIESNEVINNDRHSDAMHYTKRRLRDAIEAQEMLEKAFKDYTKGIDPVWVRTMSLLVGHENLQFRFVDSKTNPRKVDPDFVYDDATELFTAPKAILQHMTIGISEIKGSHAVSEYKFWDLPAYTSPPLGDFGKLYLYAKCGKSSEAGEFILSEEPHDMDEGSDYYFLVGLLGSQADGVRSFVTCYGFTEILPGRITVDRIVSTDGKCYFNLGIGEFGGKMVFKSGTSGYNNISDRPNLQPLYDGINDALTDAENASNAANNAQLTANNKARVFYQTTAPASGMRTNDLWVDGENIYRYSGSKWVLASKYDNTITEINGGLITTGAIAFGSTGGMAASGSIRIWSGGTAGAKGQPPTDPTFRVESNGNVESRGSIYIANSNGEKLAGLSGGGTAGNSVRIWAGNATPANAPFKVYQNGDAYIGGLRMESGGLFSDNRYSGESSSKFFLYSSGSNAFLGFSSSGKWAGLGLNTLPSTLGGTSALMRLEYTTNHNDINYGAVIDVHGGRRNYALYCIGGLKVNGSISTARYAPSSDKSDTIVLNIGYRDTFVFSTSTYLSVYLPSRSTITKKMGEVHPEYGDSWSEVGFNSVIFVHVIVAKFSSEGIRIEPENSDTPLLDNNGNSMTLDMNKGDCATFAYFNQGWYLFNRHY</sequence>